<dbReference type="RefSeq" id="WP_277730609.1">
    <property type="nucleotide sequence ID" value="NZ_CP120733.1"/>
</dbReference>
<protein>
    <recommendedName>
        <fullName evidence="3">Lipoprotein</fullName>
    </recommendedName>
</protein>
<keyword evidence="2" id="KW-1185">Reference proteome</keyword>
<sequence length="186" mass="21814">MTKKLILLVTILTLVILVAYLQYFNDEKIEDTIMTSDSYKTVFTKVDDVINFSINTKDYSIDNGKDIDIRKLIYEKYDCKVYLDKILNQEEKLWIHITFENDWNYKQGKGLTFKNIYYKNGEKICGFDSSELKVTDSKGDKIHASYGGGGSTYYYGFHIEKEDFQNNYILNVKLKGFNLVTYELKK</sequence>
<gene>
    <name evidence="1" type="ORF">P4S50_09840</name>
</gene>
<organism evidence="1 2">
    <name type="scientific">Tepidibacter hydrothermalis</name>
    <dbReference type="NCBI Taxonomy" id="3036126"/>
    <lineage>
        <taxon>Bacteria</taxon>
        <taxon>Bacillati</taxon>
        <taxon>Bacillota</taxon>
        <taxon>Clostridia</taxon>
        <taxon>Peptostreptococcales</taxon>
        <taxon>Peptostreptococcaceae</taxon>
        <taxon>Tepidibacter</taxon>
    </lineage>
</organism>
<accession>A0ABY8E778</accession>
<dbReference type="Proteomes" id="UP001222800">
    <property type="component" value="Chromosome"/>
</dbReference>
<name>A0ABY8E778_9FIRM</name>
<dbReference type="EMBL" id="CP120733">
    <property type="protein sequence ID" value="WFD08701.1"/>
    <property type="molecule type" value="Genomic_DNA"/>
</dbReference>
<evidence type="ECO:0008006" key="3">
    <source>
        <dbReference type="Google" id="ProtNLM"/>
    </source>
</evidence>
<proteinExistence type="predicted"/>
<reference evidence="1 2" key="1">
    <citation type="submission" date="2023-03" db="EMBL/GenBank/DDBJ databases">
        <title>Complete genome sequence of Tepidibacter sp. SWIR-1, isolated from a deep-sea hydrothermal vent.</title>
        <authorList>
            <person name="Li X."/>
        </authorList>
    </citation>
    <scope>NUCLEOTIDE SEQUENCE [LARGE SCALE GENOMIC DNA]</scope>
    <source>
        <strain evidence="1 2">SWIR-1</strain>
    </source>
</reference>
<evidence type="ECO:0000313" key="1">
    <source>
        <dbReference type="EMBL" id="WFD08701.1"/>
    </source>
</evidence>
<evidence type="ECO:0000313" key="2">
    <source>
        <dbReference type="Proteomes" id="UP001222800"/>
    </source>
</evidence>